<proteinExistence type="predicted"/>
<feature type="domain" description="Rhodanese" evidence="1">
    <location>
        <begin position="66"/>
        <end position="100"/>
    </location>
</feature>
<dbReference type="InterPro" id="IPR036873">
    <property type="entry name" value="Rhodanese-like_dom_sf"/>
</dbReference>
<organism evidence="2 3">
    <name type="scientific">Candidatus Erwinia haradaeae</name>
    <dbReference type="NCBI Taxonomy" id="1922217"/>
    <lineage>
        <taxon>Bacteria</taxon>
        <taxon>Pseudomonadati</taxon>
        <taxon>Pseudomonadota</taxon>
        <taxon>Gammaproteobacteria</taxon>
        <taxon>Enterobacterales</taxon>
        <taxon>Erwiniaceae</taxon>
        <taxon>Erwinia</taxon>
    </lineage>
</organism>
<dbReference type="Proteomes" id="UP000294338">
    <property type="component" value="Chromosome 1"/>
</dbReference>
<dbReference type="Gene3D" id="3.40.250.10">
    <property type="entry name" value="Rhodanese-like domain"/>
    <property type="match status" value="1"/>
</dbReference>
<accession>A0A451D3I7</accession>
<evidence type="ECO:0000313" key="2">
    <source>
        <dbReference type="EMBL" id="VFP80215.1"/>
    </source>
</evidence>
<dbReference type="SUPFAM" id="SSF52821">
    <property type="entry name" value="Rhodanese/Cell cycle control phosphatase"/>
    <property type="match status" value="1"/>
</dbReference>
<dbReference type="Pfam" id="PF00581">
    <property type="entry name" value="Rhodanese"/>
    <property type="match status" value="1"/>
</dbReference>
<dbReference type="RefSeq" id="WP_197094951.1">
    <property type="nucleotide sequence ID" value="NZ_LR217705.1"/>
</dbReference>
<protein>
    <submittedName>
        <fullName evidence="2">tRNA sulfurtransferase, partial</fullName>
        <ecNumber evidence="2">2.8.1.4</ecNumber>
    </submittedName>
</protein>
<evidence type="ECO:0000313" key="3">
    <source>
        <dbReference type="Proteomes" id="UP000294338"/>
    </source>
</evidence>
<dbReference type="CDD" id="cd00158">
    <property type="entry name" value="RHOD"/>
    <property type="match status" value="1"/>
</dbReference>
<dbReference type="AlphaFoldDB" id="A0A451D3I7"/>
<gene>
    <name evidence="2" type="primary">thiI</name>
    <name evidence="2" type="ORF">ERCISPPS3390_143</name>
</gene>
<dbReference type="InterPro" id="IPR026340">
    <property type="entry name" value="THII_Thiazole_biosynth_dom"/>
</dbReference>
<dbReference type="InterPro" id="IPR001763">
    <property type="entry name" value="Rhodanese-like_dom"/>
</dbReference>
<name>A0A451D3I7_9GAMM</name>
<dbReference type="GO" id="GO:0140741">
    <property type="term" value="F:tRNA-uracil-4 sulfurtransferase activity"/>
    <property type="evidence" value="ECO:0007669"/>
    <property type="project" value="UniProtKB-EC"/>
</dbReference>
<keyword evidence="2" id="KW-0808">Transferase</keyword>
<dbReference type="EC" id="2.8.1.4" evidence="2"/>
<dbReference type="EMBL" id="LR217705">
    <property type="protein sequence ID" value="VFP80215.1"/>
    <property type="molecule type" value="Genomic_DNA"/>
</dbReference>
<dbReference type="NCBIfam" id="TIGR04271">
    <property type="entry name" value="ThiI_C_thiazole"/>
    <property type="match status" value="1"/>
</dbReference>
<evidence type="ECO:0000259" key="1">
    <source>
        <dbReference type="PROSITE" id="PS50206"/>
    </source>
</evidence>
<dbReference type="PROSITE" id="PS50206">
    <property type="entry name" value="RHODANESE_3"/>
    <property type="match status" value="1"/>
</dbReference>
<sequence>MIYACKTIMQKDQNLNKIEQVFKYDQKYIVLDIRSKDEQEDQPLKLANFLVKTLPFYYLDSQFSSLDQKKSYLLYCSNGLMSRLQMLFLREKGFDNVSIYFT</sequence>
<reference evidence="2 3" key="1">
    <citation type="submission" date="2019-02" db="EMBL/GenBank/DDBJ databases">
        <authorList>
            <person name="Manzano-Marin A."/>
            <person name="Manzano-Marin A."/>
        </authorList>
    </citation>
    <scope>NUCLEOTIDE SEQUENCE [LARGE SCALE GENOMIC DNA]</scope>
    <source>
        <strain evidence="2 3">ErCisplendens/pseudotsugae</strain>
    </source>
</reference>
<dbReference type="GO" id="GO:0052837">
    <property type="term" value="P:thiazole biosynthetic process"/>
    <property type="evidence" value="ECO:0007669"/>
    <property type="project" value="InterPro"/>
</dbReference>